<dbReference type="AlphaFoldDB" id="A0AAV4FW73"/>
<comment type="caution">
    <text evidence="1">The sequence shown here is derived from an EMBL/GenBank/DDBJ whole genome shotgun (WGS) entry which is preliminary data.</text>
</comment>
<gene>
    <name evidence="1" type="ORF">ElyMa_000497400</name>
</gene>
<dbReference type="GO" id="GO:0005581">
    <property type="term" value="C:collagen trimer"/>
    <property type="evidence" value="ECO:0007669"/>
    <property type="project" value="UniProtKB-KW"/>
</dbReference>
<proteinExistence type="predicted"/>
<evidence type="ECO:0000313" key="1">
    <source>
        <dbReference type="EMBL" id="GFR76995.1"/>
    </source>
</evidence>
<keyword evidence="2" id="KW-1185">Reference proteome</keyword>
<protein>
    <submittedName>
        <fullName evidence="1">Collagen alpha-4(VI) chain</fullName>
    </submittedName>
</protein>
<sequence length="51" mass="5522">MPSGTNAPITGSTRGCMYNGAFHSEGSKWQDGCQYNCECVDGTTGYYRCTD</sequence>
<evidence type="ECO:0000313" key="2">
    <source>
        <dbReference type="Proteomes" id="UP000762676"/>
    </source>
</evidence>
<organism evidence="1 2">
    <name type="scientific">Elysia marginata</name>
    <dbReference type="NCBI Taxonomy" id="1093978"/>
    <lineage>
        <taxon>Eukaryota</taxon>
        <taxon>Metazoa</taxon>
        <taxon>Spiralia</taxon>
        <taxon>Lophotrochozoa</taxon>
        <taxon>Mollusca</taxon>
        <taxon>Gastropoda</taxon>
        <taxon>Heterobranchia</taxon>
        <taxon>Euthyneura</taxon>
        <taxon>Panpulmonata</taxon>
        <taxon>Sacoglossa</taxon>
        <taxon>Placobranchoidea</taxon>
        <taxon>Plakobranchidae</taxon>
        <taxon>Elysia</taxon>
    </lineage>
</organism>
<dbReference type="EMBL" id="BMAT01000950">
    <property type="protein sequence ID" value="GFR76995.1"/>
    <property type="molecule type" value="Genomic_DNA"/>
</dbReference>
<keyword evidence="1" id="KW-0176">Collagen</keyword>
<feature type="non-terminal residue" evidence="1">
    <location>
        <position position="51"/>
    </location>
</feature>
<accession>A0AAV4FW73</accession>
<dbReference type="Proteomes" id="UP000762676">
    <property type="component" value="Unassembled WGS sequence"/>
</dbReference>
<dbReference type="SUPFAM" id="SSF57603">
    <property type="entry name" value="FnI-like domain"/>
    <property type="match status" value="1"/>
</dbReference>
<name>A0AAV4FW73_9GAST</name>
<reference evidence="1 2" key="1">
    <citation type="journal article" date="2021" name="Elife">
        <title>Chloroplast acquisition without the gene transfer in kleptoplastic sea slugs, Plakobranchus ocellatus.</title>
        <authorList>
            <person name="Maeda T."/>
            <person name="Takahashi S."/>
            <person name="Yoshida T."/>
            <person name="Shimamura S."/>
            <person name="Takaki Y."/>
            <person name="Nagai Y."/>
            <person name="Toyoda A."/>
            <person name="Suzuki Y."/>
            <person name="Arimoto A."/>
            <person name="Ishii H."/>
            <person name="Satoh N."/>
            <person name="Nishiyama T."/>
            <person name="Hasebe M."/>
            <person name="Maruyama T."/>
            <person name="Minagawa J."/>
            <person name="Obokata J."/>
            <person name="Shigenobu S."/>
        </authorList>
    </citation>
    <scope>NUCLEOTIDE SEQUENCE [LARGE SCALE GENOMIC DNA]</scope>
</reference>